<dbReference type="EMBL" id="DSJL01000011">
    <property type="protein sequence ID" value="HEF66193.1"/>
    <property type="molecule type" value="Genomic_DNA"/>
</dbReference>
<name>A0A7C1K1C6_THERO</name>
<reference evidence="1" key="1">
    <citation type="journal article" date="2020" name="mSystems">
        <title>Genome- and Community-Level Interaction Insights into Carbon Utilization and Element Cycling Functions of Hydrothermarchaeota in Hydrothermal Sediment.</title>
        <authorList>
            <person name="Zhou Z."/>
            <person name="Liu Y."/>
            <person name="Xu W."/>
            <person name="Pan J."/>
            <person name="Luo Z.H."/>
            <person name="Li M."/>
        </authorList>
    </citation>
    <scope>NUCLEOTIDE SEQUENCE [LARGE SCALE GENOMIC DNA]</scope>
    <source>
        <strain evidence="1">SpSt-222</strain>
    </source>
</reference>
<evidence type="ECO:0000313" key="1">
    <source>
        <dbReference type="EMBL" id="HEF66193.1"/>
    </source>
</evidence>
<accession>A0A7C1K1C6</accession>
<dbReference type="AlphaFoldDB" id="A0A7C1K1C6"/>
<organism evidence="1">
    <name type="scientific">Thermomicrobium roseum</name>
    <dbReference type="NCBI Taxonomy" id="500"/>
    <lineage>
        <taxon>Bacteria</taxon>
        <taxon>Pseudomonadati</taxon>
        <taxon>Thermomicrobiota</taxon>
        <taxon>Thermomicrobia</taxon>
        <taxon>Thermomicrobiales</taxon>
        <taxon>Thermomicrobiaceae</taxon>
        <taxon>Thermomicrobium</taxon>
    </lineage>
</organism>
<comment type="caution">
    <text evidence="1">The sequence shown here is derived from an EMBL/GenBank/DDBJ whole genome shotgun (WGS) entry which is preliminary data.</text>
</comment>
<sequence length="211" mass="22797">MATTAVRTPTRSGILRPLAAVLARIGDRVPFFLAAIMLGASLALPYWHMTLLAPQYPGGLRVVIYLTKLAGDVQEVNGLNHYIGMMKLEEAATFERAIAPYGVAALALLALLAGLLRRRWTALLATLVVIFPIIFVADLQYWLWYFGHNLDPHAALSSAIKPFTPPVLGTGRVGQFVVETRFGSGLYLAILAALSALVGITTRLRGSAERG</sequence>
<proteinExistence type="predicted"/>
<gene>
    <name evidence="1" type="ORF">ENP47_11460</name>
</gene>
<protein>
    <submittedName>
        <fullName evidence="1">Cytochrome C</fullName>
    </submittedName>
</protein>